<name>A0A757C8E9_SALER</name>
<dbReference type="AlphaFoldDB" id="A0A757C8E9"/>
<dbReference type="EMBL" id="DAAXCJ010000012">
    <property type="protein sequence ID" value="HAG0390764.1"/>
    <property type="molecule type" value="Genomic_DNA"/>
</dbReference>
<reference evidence="1" key="2">
    <citation type="submission" date="2020-02" db="EMBL/GenBank/DDBJ databases">
        <authorList>
            <consortium name="NCBI Pathogen Detection Project"/>
        </authorList>
    </citation>
    <scope>NUCLEOTIDE SEQUENCE</scope>
    <source>
        <strain evidence="1">MA.CK_97/00011857</strain>
    </source>
</reference>
<gene>
    <name evidence="1" type="ORF">G8S59_004067</name>
</gene>
<sequence length="263" mass="30118">MDIFLDTSDNQFMSKLEISEAPVVRVMTRCEYFKVGIMSLFNGQNVAFYFFGCIDDLVIEDDEPLLMLLVLDMSGTSSLGEFKAAMDFLNQYPGSRRLGVLVSRYNAYMTHYISRKFRGRVTFFNSHNLISGLFYRNFLSWLNGKTFRPMHAVARFRDSRYGFSLKEWISLVVPMSGESIQEMSDCLGLSTQALYQVRQNALKKIGLKSYREFCELYMKGVIRTENDRLGFSFLNDSGGLLAKNVVNSRQMLAERGGKKLGLL</sequence>
<protein>
    <submittedName>
        <fullName evidence="1">Uncharacterized protein</fullName>
    </submittedName>
</protein>
<reference evidence="1" key="1">
    <citation type="journal article" date="2018" name="Genome Biol.">
        <title>SKESA: strategic k-mer extension for scrupulous assemblies.</title>
        <authorList>
            <person name="Souvorov A."/>
            <person name="Agarwala R."/>
            <person name="Lipman D.J."/>
        </authorList>
    </citation>
    <scope>NUCLEOTIDE SEQUENCE</scope>
    <source>
        <strain evidence="1">MA.CK_97/00011857</strain>
    </source>
</reference>
<accession>A0A757C8E9</accession>
<evidence type="ECO:0000313" key="1">
    <source>
        <dbReference type="EMBL" id="HAG0390764.1"/>
    </source>
</evidence>
<organism evidence="1">
    <name type="scientific">Salmonella enterica</name>
    <name type="common">Salmonella choleraesuis</name>
    <dbReference type="NCBI Taxonomy" id="28901"/>
    <lineage>
        <taxon>Bacteria</taxon>
        <taxon>Pseudomonadati</taxon>
        <taxon>Pseudomonadota</taxon>
        <taxon>Gammaproteobacteria</taxon>
        <taxon>Enterobacterales</taxon>
        <taxon>Enterobacteriaceae</taxon>
        <taxon>Salmonella</taxon>
    </lineage>
</organism>
<comment type="caution">
    <text evidence="1">The sequence shown here is derived from an EMBL/GenBank/DDBJ whole genome shotgun (WGS) entry which is preliminary data.</text>
</comment>
<proteinExistence type="predicted"/>